<reference evidence="3" key="2">
    <citation type="submission" date="2024-04" db="EMBL/GenBank/DDBJ databases">
        <authorList>
            <person name="Chen Y."/>
            <person name="Shah S."/>
            <person name="Dougan E. K."/>
            <person name="Thang M."/>
            <person name="Chan C."/>
        </authorList>
    </citation>
    <scope>NUCLEOTIDE SEQUENCE [LARGE SCALE GENOMIC DNA]</scope>
</reference>
<dbReference type="EMBL" id="CAMXCT020001470">
    <property type="protein sequence ID" value="CAL1143777.1"/>
    <property type="molecule type" value="Genomic_DNA"/>
</dbReference>
<proteinExistence type="predicted"/>
<protein>
    <submittedName>
        <fullName evidence="2">Uncharacterized protein</fullName>
    </submittedName>
</protein>
<evidence type="ECO:0000313" key="3">
    <source>
        <dbReference type="EMBL" id="CAL1143777.1"/>
    </source>
</evidence>
<dbReference type="OrthoDB" id="492364at2759"/>
<evidence type="ECO:0000256" key="1">
    <source>
        <dbReference type="SAM" id="MobiDB-lite"/>
    </source>
</evidence>
<evidence type="ECO:0000313" key="4">
    <source>
        <dbReference type="Proteomes" id="UP001152797"/>
    </source>
</evidence>
<comment type="caution">
    <text evidence="2">The sequence shown here is derived from an EMBL/GenBank/DDBJ whole genome shotgun (WGS) entry which is preliminary data.</text>
</comment>
<sequence>MSLEAALRSYRLVEAKISDLEITWRKVSKKAPSQALILRASVTLVFGSQEDPNVISTIRDVMTPAGCGAFKDVYVLDNHLLVVKMMLKHRNSATWPHGGAEEEQKRFDMYRGSLSDWMAFCYGQVYLRSSLPAGKDGILFPGNSFYGQQVPRLSAADVVASITVQEKLMAVGLEKVRLLVSKQQCDADGWWEACKEYMNMLEVLFEFMRKGVFPWDAKLDNLGIAQRGVVGKWVMHDLDGLRAVGEEDKYKTLGKGMRMIFQNLVSQDRGFLAELRRQSLIGDSWHEQFQKLLALVSTHLAHRELGSFYSDLKQFQPGEPKEWTKFQEAVSAMTVEFRADKLPRTQAAGAASSSSFHRNVARSPEVVVHEVPPTREIDTWGDTICVELLRESPLVVCKVEMNTARGRQSTVMLHCFESEEPTQWAVVILAAPKELLMEKGETNVAVCKRHGETRPESKKQISGSYLVITECLHPSSRMASFLWNKITSECFNPSLQHFAQEVLGRMDLDVWQNEVMKQGLQDLEDKFVVRPGQKGFFARPTRKSETLTFVERQEQGHLPFDRDKNKDGKRQRRKDKLPDGVSDHNVHSVMQDLMRTIHSMLPLERIIWANRETPSGKAFCWEATSQCAYNFASSDRLIALLKHMKVEWFYPGEKEEEGRIRYGICPDYLNDVIEGVCCWMLPRAGPSVQNVEHWQKHLLFYNFEMTAQEIKQLVRAAVIVTLFRWQWITCWIEVRKSVRDDARDAL</sequence>
<name>A0A9P1CFW4_9DINO</name>
<accession>A0A9P1CFW4</accession>
<dbReference type="EMBL" id="CAMXCT030001470">
    <property type="protein sequence ID" value="CAL4777714.1"/>
    <property type="molecule type" value="Genomic_DNA"/>
</dbReference>
<dbReference type="AlphaFoldDB" id="A0A9P1CFW4"/>
<gene>
    <name evidence="2" type="ORF">C1SCF055_LOCUS17395</name>
</gene>
<reference evidence="2" key="1">
    <citation type="submission" date="2022-10" db="EMBL/GenBank/DDBJ databases">
        <authorList>
            <person name="Chen Y."/>
            <person name="Dougan E. K."/>
            <person name="Chan C."/>
            <person name="Rhodes N."/>
            <person name="Thang M."/>
        </authorList>
    </citation>
    <scope>NUCLEOTIDE SEQUENCE</scope>
</reference>
<keyword evidence="4" id="KW-1185">Reference proteome</keyword>
<feature type="region of interest" description="Disordered" evidence="1">
    <location>
        <begin position="558"/>
        <end position="583"/>
    </location>
</feature>
<organism evidence="2">
    <name type="scientific">Cladocopium goreaui</name>
    <dbReference type="NCBI Taxonomy" id="2562237"/>
    <lineage>
        <taxon>Eukaryota</taxon>
        <taxon>Sar</taxon>
        <taxon>Alveolata</taxon>
        <taxon>Dinophyceae</taxon>
        <taxon>Suessiales</taxon>
        <taxon>Symbiodiniaceae</taxon>
        <taxon>Cladocopium</taxon>
    </lineage>
</organism>
<feature type="compositionally biased region" description="Basic and acidic residues" evidence="1">
    <location>
        <begin position="558"/>
        <end position="568"/>
    </location>
</feature>
<dbReference type="Proteomes" id="UP001152797">
    <property type="component" value="Unassembled WGS sequence"/>
</dbReference>
<evidence type="ECO:0000313" key="2">
    <source>
        <dbReference type="EMBL" id="CAI3990402.1"/>
    </source>
</evidence>
<dbReference type="EMBL" id="CAMXCT010001470">
    <property type="protein sequence ID" value="CAI3990402.1"/>
    <property type="molecule type" value="Genomic_DNA"/>
</dbReference>